<feature type="signal peptide" evidence="1">
    <location>
        <begin position="1"/>
        <end position="19"/>
    </location>
</feature>
<keyword evidence="1" id="KW-0732">Signal</keyword>
<accession>A0A3A4R0X3</accession>
<comment type="caution">
    <text evidence="2">The sequence shown here is derived from an EMBL/GenBank/DDBJ whole genome shotgun (WGS) entry which is preliminary data.</text>
</comment>
<evidence type="ECO:0000256" key="1">
    <source>
        <dbReference type="SAM" id="SignalP"/>
    </source>
</evidence>
<dbReference type="AlphaFoldDB" id="A0A3A4R0X3"/>
<feature type="chain" id="PRO_5017203592" evidence="1">
    <location>
        <begin position="20"/>
        <end position="147"/>
    </location>
</feature>
<organism evidence="2 3">
    <name type="scientific">Candidatus Auribacter fodinae</name>
    <dbReference type="NCBI Taxonomy" id="2093366"/>
    <lineage>
        <taxon>Bacteria</taxon>
        <taxon>Pseudomonadati</taxon>
        <taxon>Candidatus Auribacterota</taxon>
        <taxon>Candidatus Auribacteria</taxon>
        <taxon>Candidatus Auribacterales</taxon>
        <taxon>Candidatus Auribacteraceae</taxon>
        <taxon>Candidatus Auribacter</taxon>
    </lineage>
</organism>
<dbReference type="EMBL" id="QZJZ01000071">
    <property type="protein sequence ID" value="RJP58066.1"/>
    <property type="molecule type" value="Genomic_DNA"/>
</dbReference>
<sequence length="147" mass="16446">MKFLTVLLLSLFCSCTLYAGDNTGNIEVIITGFRNSSGKAGVNLFSQNKGFPGKHEFADKYLFTDIEQNACKLVFESVPYGSYAISVFHDENMNDKVDVTFIGMPKEGVAVSNNVKYRFAPPKFKDSVFVLDSEDKTLKIEIIYLTK</sequence>
<proteinExistence type="predicted"/>
<name>A0A3A4R0X3_9BACT</name>
<dbReference type="Pfam" id="PF09912">
    <property type="entry name" value="DUF2141"/>
    <property type="match status" value="1"/>
</dbReference>
<gene>
    <name evidence="2" type="ORF">C4541_08530</name>
</gene>
<evidence type="ECO:0000313" key="3">
    <source>
        <dbReference type="Proteomes" id="UP000266426"/>
    </source>
</evidence>
<dbReference type="PROSITE" id="PS51257">
    <property type="entry name" value="PROKAR_LIPOPROTEIN"/>
    <property type="match status" value="1"/>
</dbReference>
<dbReference type="InterPro" id="IPR018673">
    <property type="entry name" value="DUF2141"/>
</dbReference>
<reference evidence="2 3" key="1">
    <citation type="journal article" date="2017" name="ISME J.">
        <title>Energy and carbon metabolisms in a deep terrestrial subsurface fluid microbial community.</title>
        <authorList>
            <person name="Momper L."/>
            <person name="Jungbluth S.P."/>
            <person name="Lee M.D."/>
            <person name="Amend J.P."/>
        </authorList>
    </citation>
    <scope>NUCLEOTIDE SEQUENCE [LARGE SCALE GENOMIC DNA]</scope>
    <source>
        <strain evidence="2">SURF_26</strain>
    </source>
</reference>
<protein>
    <submittedName>
        <fullName evidence="2">DUF2141 domain-containing protein</fullName>
    </submittedName>
</protein>
<dbReference type="Proteomes" id="UP000266426">
    <property type="component" value="Unassembled WGS sequence"/>
</dbReference>
<evidence type="ECO:0000313" key="2">
    <source>
        <dbReference type="EMBL" id="RJP58066.1"/>
    </source>
</evidence>